<dbReference type="EMBL" id="PYMB01000001">
    <property type="protein sequence ID" value="PSW16067.1"/>
    <property type="molecule type" value="Genomic_DNA"/>
</dbReference>
<evidence type="ECO:0000313" key="6">
    <source>
        <dbReference type="EMBL" id="PSW16067.1"/>
    </source>
</evidence>
<dbReference type="InterPro" id="IPR009057">
    <property type="entry name" value="Homeodomain-like_sf"/>
</dbReference>
<dbReference type="PANTHER" id="PTHR30055">
    <property type="entry name" value="HTH-TYPE TRANSCRIPTIONAL REGULATOR RUTR"/>
    <property type="match status" value="1"/>
</dbReference>
<proteinExistence type="predicted"/>
<dbReference type="Gene3D" id="1.10.357.10">
    <property type="entry name" value="Tetracycline Repressor, domain 2"/>
    <property type="match status" value="1"/>
</dbReference>
<dbReference type="PROSITE" id="PS50977">
    <property type="entry name" value="HTH_TETR_2"/>
    <property type="match status" value="1"/>
</dbReference>
<dbReference type="Gene3D" id="1.10.10.60">
    <property type="entry name" value="Homeodomain-like"/>
    <property type="match status" value="1"/>
</dbReference>
<dbReference type="Proteomes" id="UP000241346">
    <property type="component" value="Unassembled WGS sequence"/>
</dbReference>
<reference evidence="6 7" key="1">
    <citation type="submission" date="2018-03" db="EMBL/GenBank/DDBJ databases">
        <title>Whole genome sequencing of Histamine producing bacteria.</title>
        <authorList>
            <person name="Butler K."/>
        </authorList>
    </citation>
    <scope>NUCLEOTIDE SEQUENCE [LARGE SCALE GENOMIC DNA]</scope>
    <source>
        <strain evidence="6 7">DSM 19138</strain>
    </source>
</reference>
<accession>A0A2T3NKN0</accession>
<dbReference type="FunFam" id="1.10.10.60:FF:000141">
    <property type="entry name" value="TetR family transcriptional regulator"/>
    <property type="match status" value="1"/>
</dbReference>
<dbReference type="GO" id="GO:0003700">
    <property type="term" value="F:DNA-binding transcription factor activity"/>
    <property type="evidence" value="ECO:0007669"/>
    <property type="project" value="TreeGrafter"/>
</dbReference>
<comment type="caution">
    <text evidence="6">The sequence shown here is derived from an EMBL/GenBank/DDBJ whole genome shotgun (WGS) entry which is preliminary data.</text>
</comment>
<gene>
    <name evidence="6" type="ORF">C9J01_03405</name>
</gene>
<organism evidence="6 7">
    <name type="scientific">Photobacterium rosenbergii</name>
    <dbReference type="NCBI Taxonomy" id="294936"/>
    <lineage>
        <taxon>Bacteria</taxon>
        <taxon>Pseudomonadati</taxon>
        <taxon>Pseudomonadota</taxon>
        <taxon>Gammaproteobacteria</taxon>
        <taxon>Vibrionales</taxon>
        <taxon>Vibrionaceae</taxon>
        <taxon>Photobacterium</taxon>
    </lineage>
</organism>
<evidence type="ECO:0000256" key="1">
    <source>
        <dbReference type="ARBA" id="ARBA00023015"/>
    </source>
</evidence>
<dbReference type="InterPro" id="IPR050109">
    <property type="entry name" value="HTH-type_TetR-like_transc_reg"/>
</dbReference>
<name>A0A2T3NKN0_9GAMM</name>
<dbReference type="RefSeq" id="WP_107296689.1">
    <property type="nucleotide sequence ID" value="NZ_PYMB01000001.1"/>
</dbReference>
<dbReference type="AlphaFoldDB" id="A0A2T3NKN0"/>
<dbReference type="InterPro" id="IPR039536">
    <property type="entry name" value="TetR_C_Proteobacteria"/>
</dbReference>
<dbReference type="GO" id="GO:0000976">
    <property type="term" value="F:transcription cis-regulatory region binding"/>
    <property type="evidence" value="ECO:0007669"/>
    <property type="project" value="TreeGrafter"/>
</dbReference>
<dbReference type="OrthoDB" id="116240at2"/>
<evidence type="ECO:0000256" key="3">
    <source>
        <dbReference type="ARBA" id="ARBA00023163"/>
    </source>
</evidence>
<dbReference type="SUPFAM" id="SSF46689">
    <property type="entry name" value="Homeodomain-like"/>
    <property type="match status" value="1"/>
</dbReference>
<dbReference type="Pfam" id="PF14246">
    <property type="entry name" value="TetR_C_7"/>
    <property type="match status" value="1"/>
</dbReference>
<evidence type="ECO:0000259" key="5">
    <source>
        <dbReference type="PROSITE" id="PS50977"/>
    </source>
</evidence>
<evidence type="ECO:0000256" key="4">
    <source>
        <dbReference type="PROSITE-ProRule" id="PRU00335"/>
    </source>
</evidence>
<keyword evidence="2 4" id="KW-0238">DNA-binding</keyword>
<evidence type="ECO:0000313" key="7">
    <source>
        <dbReference type="Proteomes" id="UP000241346"/>
    </source>
</evidence>
<dbReference type="InterPro" id="IPR001647">
    <property type="entry name" value="HTH_TetR"/>
</dbReference>
<keyword evidence="1" id="KW-0805">Transcription regulation</keyword>
<evidence type="ECO:0000256" key="2">
    <source>
        <dbReference type="ARBA" id="ARBA00023125"/>
    </source>
</evidence>
<sequence length="198" mass="23113">MARSEQKRLAIVSAAKQEFIKNGFLAANMNNICQAAEVSKRTLYRHFESKELLFEAVLTEIREKSVEEEHYQFDVNKPLDEQLRLITQHELKIIYEQYGIELSRTILMEFFRQPDLAKSITQRLYHTHAVSQWFAQALVAKKLFARDVQTITSVYVSLLQGQLFWPMVLDILPLPEGEELEQKIDNIVMTTIRAFSHP</sequence>
<dbReference type="PRINTS" id="PR00455">
    <property type="entry name" value="HTHTETR"/>
</dbReference>
<protein>
    <submittedName>
        <fullName evidence="6">TetR/AcrR family transcriptional regulator</fullName>
    </submittedName>
</protein>
<dbReference type="PANTHER" id="PTHR30055:SF224">
    <property type="entry name" value="TRANSCRIPTIONAL REGULATOR TETR FAMILY"/>
    <property type="match status" value="1"/>
</dbReference>
<feature type="DNA-binding region" description="H-T-H motif" evidence="4">
    <location>
        <begin position="28"/>
        <end position="47"/>
    </location>
</feature>
<keyword evidence="3" id="KW-0804">Transcription</keyword>
<feature type="domain" description="HTH tetR-type" evidence="5">
    <location>
        <begin position="5"/>
        <end position="65"/>
    </location>
</feature>
<dbReference type="Pfam" id="PF00440">
    <property type="entry name" value="TetR_N"/>
    <property type="match status" value="1"/>
</dbReference>